<keyword evidence="2" id="KW-1185">Reference proteome</keyword>
<evidence type="ECO:0000313" key="1">
    <source>
        <dbReference type="EMBL" id="NHN85623.1"/>
    </source>
</evidence>
<name>A0ABX0JUD3_9PROT</name>
<sequence length="107" mass="11160">MVDAFFGGGIGRRHLVRLFCGALPDLVSVWSGHPASVRERPVLVWAGGAPWSGVVISACAGWGRQAAGSPVEAETVQGRLCGGVGMVTSGEADVPERPLMSRTSRFP</sequence>
<protein>
    <submittedName>
        <fullName evidence="1">Uncharacterized protein</fullName>
    </submittedName>
</protein>
<gene>
    <name evidence="1" type="ORF">GOB93_13370</name>
</gene>
<accession>A0ABX0JUD3</accession>
<dbReference type="EMBL" id="WOTB01000018">
    <property type="protein sequence ID" value="NHN85623.1"/>
    <property type="molecule type" value="Genomic_DNA"/>
</dbReference>
<evidence type="ECO:0000313" key="2">
    <source>
        <dbReference type="Proteomes" id="UP000635278"/>
    </source>
</evidence>
<dbReference type="Proteomes" id="UP000635278">
    <property type="component" value="Unassembled WGS sequence"/>
</dbReference>
<reference evidence="1 2" key="1">
    <citation type="journal article" date="2020" name="Int. J. Syst. Evol. Microbiol.">
        <title>Novel acetic acid bacteria from cider fermentations: Acetobacter conturbans sp. nov. and Acetobacter fallax sp. nov.</title>
        <authorList>
            <person name="Sombolestani A.S."/>
            <person name="Cleenwerck I."/>
            <person name="Cnockaert M."/>
            <person name="Borremans W."/>
            <person name="Wieme A.D."/>
            <person name="De Vuyst L."/>
            <person name="Vandamme P."/>
        </authorList>
    </citation>
    <scope>NUCLEOTIDE SEQUENCE [LARGE SCALE GENOMIC DNA]</scope>
    <source>
        <strain evidence="1 2">LMG 30640</strain>
    </source>
</reference>
<organism evidence="1 2">
    <name type="scientific">Acetobacter musti</name>
    <dbReference type="NCBI Taxonomy" id="864732"/>
    <lineage>
        <taxon>Bacteria</taxon>
        <taxon>Pseudomonadati</taxon>
        <taxon>Pseudomonadota</taxon>
        <taxon>Alphaproteobacteria</taxon>
        <taxon>Acetobacterales</taxon>
        <taxon>Acetobacteraceae</taxon>
        <taxon>Acetobacter</taxon>
    </lineage>
</organism>
<proteinExistence type="predicted"/>
<comment type="caution">
    <text evidence="1">The sequence shown here is derived from an EMBL/GenBank/DDBJ whole genome shotgun (WGS) entry which is preliminary data.</text>
</comment>
<dbReference type="RefSeq" id="WP_173584011.1">
    <property type="nucleotide sequence ID" value="NZ_WOTB01000018.1"/>
</dbReference>